<sequence>MGHILENDHLAVELADPAACAGVRFDRTGFITQVRLKRGGHTFCTRERPAPGEGTGGAGICSEFGLFTPVGYNSAAAGQPFPKLGVGLLTRLDGADYDFRAAYPADYFSIRMEVDGQFAQFIVEPKECRGYAAKLEKKIRIDGASLIIDYALHNVGTEPIVTEEYTHNFLAIDGHCPGPAYRLTFAMPVRLDAMEPAYTPRIVDVAERGLRLLCEPERDIYCAFGVPPAAAVGWELVHMPTGVGLREICRFEAARLAVWGAPHVLSPELFIALRVMPGERKTWRRVYEFFRSGDADG</sequence>
<dbReference type="RefSeq" id="WP_213483770.1">
    <property type="nucleotide sequence ID" value="NZ_CAJRAY010000024.1"/>
</dbReference>
<keyword evidence="2" id="KW-1185">Reference proteome</keyword>
<name>A0ABM8V1X8_THEXY</name>
<organism evidence="1 2">
    <name type="scientific">Thermobacillus xylanilyticus</name>
    <dbReference type="NCBI Taxonomy" id="76633"/>
    <lineage>
        <taxon>Bacteria</taxon>
        <taxon>Bacillati</taxon>
        <taxon>Bacillota</taxon>
        <taxon>Bacilli</taxon>
        <taxon>Bacillales</taxon>
        <taxon>Paenibacillaceae</taxon>
        <taxon>Thermobacillus</taxon>
    </lineage>
</organism>
<protein>
    <submittedName>
        <fullName evidence="1">Uncharacterized protein</fullName>
    </submittedName>
</protein>
<evidence type="ECO:0000313" key="2">
    <source>
        <dbReference type="Proteomes" id="UP000681526"/>
    </source>
</evidence>
<proteinExistence type="predicted"/>
<gene>
    <name evidence="1" type="primary">txxe 1211</name>
    <name evidence="1" type="ORF">TXXE_05410</name>
</gene>
<reference evidence="1 2" key="1">
    <citation type="submission" date="2021-04" db="EMBL/GenBank/DDBJ databases">
        <authorList>
            <person name="Rakotoarivonina H."/>
        </authorList>
    </citation>
    <scope>NUCLEOTIDE SEQUENCE [LARGE SCALE GENOMIC DNA]</scope>
    <source>
        <strain evidence="1 2">XE</strain>
    </source>
</reference>
<comment type="caution">
    <text evidence="1">The sequence shown here is derived from an EMBL/GenBank/DDBJ whole genome shotgun (WGS) entry which is preliminary data.</text>
</comment>
<evidence type="ECO:0000313" key="1">
    <source>
        <dbReference type="EMBL" id="CAG5081755.1"/>
    </source>
</evidence>
<accession>A0ABM8V1X8</accession>
<dbReference type="EMBL" id="CAJRAY010000024">
    <property type="protein sequence ID" value="CAG5081755.1"/>
    <property type="molecule type" value="Genomic_DNA"/>
</dbReference>
<dbReference type="Proteomes" id="UP000681526">
    <property type="component" value="Unassembled WGS sequence"/>
</dbReference>